<name>A0A7M1B357_9BACT</name>
<dbReference type="PANTHER" id="PTHR30349">
    <property type="entry name" value="PHAGE INTEGRASE-RELATED"/>
    <property type="match status" value="1"/>
</dbReference>
<dbReference type="SUPFAM" id="SSF56349">
    <property type="entry name" value="DNA breaking-rejoining enzymes"/>
    <property type="match status" value="1"/>
</dbReference>
<keyword evidence="4" id="KW-1185">Reference proteome</keyword>
<dbReference type="InterPro" id="IPR002104">
    <property type="entry name" value="Integrase_catalytic"/>
</dbReference>
<dbReference type="GO" id="GO:0006310">
    <property type="term" value="P:DNA recombination"/>
    <property type="evidence" value="ECO:0007669"/>
    <property type="project" value="UniProtKB-KW"/>
</dbReference>
<sequence>MYKLQKGKKVHKNGRADEFYHICKPNIPDFYSSLYVSNKSKNSLDYGKGIGYILVKYFNFLLDRNVEYWNASDEDVKAYMLYIINFDIKKNEIISEPEITYHTIQKHKETIVKFYKFLWQYSEHSVLQINKWDNNKLSEYSTALTLRWNDISSIADATIDLFVTKHKTSSKEYILEYTDEEVKAIYSNFRNYRNRAIFLATLHGMRIDEVLSIKLKDYNPRECTVKPSRSKGKGRGRKRTILFGDQTIGVIENYILNERNPAEVKSKKSSEYLFVNTKAIEGEILFNEYKAASYRDSLVRAAKNAGIKGNVRTHSGRSDKATKLVKAMVGGELNLSDEIIRHIMGWKSPESIRPYVDHANEEISKDFAKKHAESLNKKLLELQEKLHD</sequence>
<dbReference type="PROSITE" id="PS51898">
    <property type="entry name" value="TYR_RECOMBINASE"/>
    <property type="match status" value="1"/>
</dbReference>
<accession>A0A7M1B357</accession>
<dbReference type="RefSeq" id="WP_193150347.1">
    <property type="nucleotide sequence ID" value="NZ_CP041235.1"/>
</dbReference>
<gene>
    <name evidence="3" type="ORF">FJR45_09625</name>
</gene>
<keyword evidence="1" id="KW-0233">DNA recombination</keyword>
<dbReference type="Gene3D" id="1.10.443.10">
    <property type="entry name" value="Intergrase catalytic core"/>
    <property type="match status" value="1"/>
</dbReference>
<proteinExistence type="predicted"/>
<dbReference type="KEGG" id="ssei:FJR45_09625"/>
<organism evidence="3 4">
    <name type="scientific">Sulfurimonas sediminis</name>
    <dbReference type="NCBI Taxonomy" id="2590020"/>
    <lineage>
        <taxon>Bacteria</taxon>
        <taxon>Pseudomonadati</taxon>
        <taxon>Campylobacterota</taxon>
        <taxon>Epsilonproteobacteria</taxon>
        <taxon>Campylobacterales</taxon>
        <taxon>Sulfurimonadaceae</taxon>
        <taxon>Sulfurimonas</taxon>
    </lineage>
</organism>
<protein>
    <submittedName>
        <fullName evidence="3">Site-specific integrase</fullName>
    </submittedName>
</protein>
<dbReference type="AlphaFoldDB" id="A0A7M1B357"/>
<dbReference type="InterPro" id="IPR050090">
    <property type="entry name" value="Tyrosine_recombinase_XerCD"/>
</dbReference>
<evidence type="ECO:0000313" key="3">
    <source>
        <dbReference type="EMBL" id="QOP44187.1"/>
    </source>
</evidence>
<reference evidence="3 4" key="1">
    <citation type="submission" date="2019-06" db="EMBL/GenBank/DDBJ databases">
        <title>Sulfurimonas gotlandica sp. nov., a chemoautotrophic and psychrotolerant epsilonproteobacterium isolated from a pelagic redoxcline, and an emended description of the genus Sulfurimonas.</title>
        <authorList>
            <person name="Wang S."/>
            <person name="Jiang L."/>
            <person name="Shao Z."/>
        </authorList>
    </citation>
    <scope>NUCLEOTIDE SEQUENCE [LARGE SCALE GENOMIC DNA]</scope>
    <source>
        <strain evidence="3 4">S2-6</strain>
    </source>
</reference>
<feature type="domain" description="Tyr recombinase" evidence="2">
    <location>
        <begin position="172"/>
        <end position="369"/>
    </location>
</feature>
<dbReference type="Pfam" id="PF00589">
    <property type="entry name" value="Phage_integrase"/>
    <property type="match status" value="1"/>
</dbReference>
<dbReference type="Proteomes" id="UP000593719">
    <property type="component" value="Chromosome"/>
</dbReference>
<dbReference type="GO" id="GO:0003677">
    <property type="term" value="F:DNA binding"/>
    <property type="evidence" value="ECO:0007669"/>
    <property type="project" value="InterPro"/>
</dbReference>
<dbReference type="GO" id="GO:0015074">
    <property type="term" value="P:DNA integration"/>
    <property type="evidence" value="ECO:0007669"/>
    <property type="project" value="InterPro"/>
</dbReference>
<dbReference type="CDD" id="cd00397">
    <property type="entry name" value="DNA_BRE_C"/>
    <property type="match status" value="1"/>
</dbReference>
<dbReference type="EMBL" id="CP041235">
    <property type="protein sequence ID" value="QOP44187.1"/>
    <property type="molecule type" value="Genomic_DNA"/>
</dbReference>
<evidence type="ECO:0000256" key="1">
    <source>
        <dbReference type="ARBA" id="ARBA00023172"/>
    </source>
</evidence>
<dbReference type="PANTHER" id="PTHR30349:SF87">
    <property type="entry name" value="TRANSPOSASE A"/>
    <property type="match status" value="1"/>
</dbReference>
<evidence type="ECO:0000259" key="2">
    <source>
        <dbReference type="PROSITE" id="PS51898"/>
    </source>
</evidence>
<dbReference type="InterPro" id="IPR011010">
    <property type="entry name" value="DNA_brk_join_enz"/>
</dbReference>
<dbReference type="InterPro" id="IPR013762">
    <property type="entry name" value="Integrase-like_cat_sf"/>
</dbReference>
<evidence type="ECO:0000313" key="4">
    <source>
        <dbReference type="Proteomes" id="UP000593719"/>
    </source>
</evidence>